<comment type="caution">
    <text evidence="2">The sequence shown here is derived from an EMBL/GenBank/DDBJ whole genome shotgun (WGS) entry which is preliminary data.</text>
</comment>
<proteinExistence type="predicted"/>
<feature type="transmembrane region" description="Helical" evidence="1">
    <location>
        <begin position="12"/>
        <end position="30"/>
    </location>
</feature>
<evidence type="ECO:0000313" key="3">
    <source>
        <dbReference type="Proteomes" id="UP000037267"/>
    </source>
</evidence>
<sequence>MRDFLKYDIKGNYKSFSLIYIATIIFNILILTRLGKWHPGAVIASTFGLAVISLAIITIFNISSYYKELYSDRSYLTFTLPIKGSSVLASKLILSIFLIVLSYIITLVFGYLLVSSDTINNIMPGVKNIVTLKMLIMLSIFAIIQELPFLMQVFFAITITKASIARNRKIGKGLAFIIFFVINIGVSYLNSLIVKAFPKTIEFGDALKSLIGKGMDSNIIFKVAEINIASTIFGIIVFVVLFAVSSYLLNDKIELS</sequence>
<feature type="transmembrane region" description="Helical" evidence="1">
    <location>
        <begin position="170"/>
        <end position="189"/>
    </location>
</feature>
<keyword evidence="3" id="KW-1185">Reference proteome</keyword>
<evidence type="ECO:0000256" key="1">
    <source>
        <dbReference type="SAM" id="Phobius"/>
    </source>
</evidence>
<keyword evidence="1" id="KW-1133">Transmembrane helix</keyword>
<keyword evidence="1" id="KW-0472">Membrane</keyword>
<evidence type="ECO:0000313" key="2">
    <source>
        <dbReference type="EMBL" id="KNF07918.1"/>
    </source>
</evidence>
<keyword evidence="1" id="KW-0812">Transmembrane</keyword>
<feature type="transmembrane region" description="Helical" evidence="1">
    <location>
        <begin position="226"/>
        <end position="249"/>
    </location>
</feature>
<dbReference type="PATRIC" id="fig|1503.3.peg.250"/>
<dbReference type="Proteomes" id="UP000037267">
    <property type="component" value="Unassembled WGS sequence"/>
</dbReference>
<organism evidence="2 3">
    <name type="scientific">Gottschalkia purinilytica</name>
    <name type="common">Clostridium purinilyticum</name>
    <dbReference type="NCBI Taxonomy" id="1503"/>
    <lineage>
        <taxon>Bacteria</taxon>
        <taxon>Bacillati</taxon>
        <taxon>Bacillota</taxon>
        <taxon>Tissierellia</taxon>
        <taxon>Tissierellales</taxon>
        <taxon>Gottschalkiaceae</taxon>
        <taxon>Gottschalkia</taxon>
    </lineage>
</organism>
<accession>A0A0L0W8M5</accession>
<feature type="transmembrane region" description="Helical" evidence="1">
    <location>
        <begin position="42"/>
        <end position="66"/>
    </location>
</feature>
<feature type="transmembrane region" description="Helical" evidence="1">
    <location>
        <begin position="92"/>
        <end position="114"/>
    </location>
</feature>
<feature type="transmembrane region" description="Helical" evidence="1">
    <location>
        <begin position="134"/>
        <end position="158"/>
    </location>
</feature>
<name>A0A0L0W8M5_GOTPU</name>
<dbReference type="EMBL" id="LGSS01000011">
    <property type="protein sequence ID" value="KNF07918.1"/>
    <property type="molecule type" value="Genomic_DNA"/>
</dbReference>
<dbReference type="AlphaFoldDB" id="A0A0L0W8M5"/>
<reference evidence="3" key="1">
    <citation type="submission" date="2015-07" db="EMBL/GenBank/DDBJ databases">
        <title>Draft genome sequence of the purine-degrading Gottschalkia purinilyticum DSM 1384 (formerly Clostridium purinilyticum).</title>
        <authorList>
            <person name="Poehlein A."/>
            <person name="Schiel-Bengelsdorf B."/>
            <person name="Bengelsdorf F.R."/>
            <person name="Daniel R."/>
            <person name="Duerre P."/>
        </authorList>
    </citation>
    <scope>NUCLEOTIDE SEQUENCE [LARGE SCALE GENOMIC DNA]</scope>
    <source>
        <strain evidence="3">DSM 1384</strain>
    </source>
</reference>
<protein>
    <submittedName>
        <fullName evidence="2">ABC-2 family transporter protein</fullName>
    </submittedName>
</protein>
<dbReference type="RefSeq" id="WP_050355826.1">
    <property type="nucleotide sequence ID" value="NZ_LGSS01000011.1"/>
</dbReference>
<gene>
    <name evidence="2" type="ORF">CLPU_11c00870</name>
</gene>
<dbReference type="STRING" id="1503.CLPU_11c00870"/>
<dbReference type="OrthoDB" id="9816138at2"/>